<evidence type="ECO:0008006" key="4">
    <source>
        <dbReference type="Google" id="ProtNLM"/>
    </source>
</evidence>
<keyword evidence="1" id="KW-0378">Hydrolase</keyword>
<evidence type="ECO:0000313" key="2">
    <source>
        <dbReference type="EMBL" id="CAG7554980.1"/>
    </source>
</evidence>
<dbReference type="GO" id="GO:0052757">
    <property type="term" value="F:chondroitin hydrolase activity"/>
    <property type="evidence" value="ECO:0007669"/>
    <property type="project" value="TreeGrafter"/>
</dbReference>
<name>A0A8J2IFL7_FUSEQ</name>
<protein>
    <recommendedName>
        <fullName evidence="4">Glucuronyl hydrolase</fullName>
    </recommendedName>
</protein>
<proteinExistence type="predicted"/>
<accession>A0A8J2IFL7</accession>
<dbReference type="Proteomes" id="UP000693738">
    <property type="component" value="Unassembled WGS sequence"/>
</dbReference>
<dbReference type="FunFam" id="1.50.10.10:FF:000048">
    <property type="entry name" value="Unsaturated chondroitin disaccharide hydrolase"/>
    <property type="match status" value="1"/>
</dbReference>
<sequence>MAIYNGVNGHANGNGNASTKSTSSTLSDLFDENIIAKILYVAETSLINNNPPLAYPEYVSQTGPEAGKYVLREKSFWTCGFFPGSIYSLIERLIKFPHAAPGGEKKQQLLQQLITAGRPWSDPLHEYAKRTDTHDMSFMIQPSMRVRWEVLHDFDALDSVITAARSLYSRYNSNVGAIRSWDVLSQNGVDISSMTEDFLVIIDSMCNLDLLYYVAAQTGQTEMAEAATTHAKSLMKALLRPETNESVGRSMYSTFHVVNFDPNNGTIKEKRTGQGYAANSTWARGQAWGILGYSQTYNWTKDPDFLEAAMGLAEYFIFRLLNSPDCVELPVPGENRTKGRYVPLWDFDAPIDTSSPLRDSSAGIIAANGMLVLSQALAGSGSPELSERYRSTAIQIVKDTLEFSLAQEKSKVVPRSDGRGFEVQDSDPNLHFEAILKNATANHNAKDYKRYWDHGLVYADYYLIEFGNRLLKMGLV</sequence>
<evidence type="ECO:0000256" key="1">
    <source>
        <dbReference type="ARBA" id="ARBA00022801"/>
    </source>
</evidence>
<organism evidence="2 3">
    <name type="scientific">Fusarium equiseti</name>
    <name type="common">Fusarium scirpi</name>
    <dbReference type="NCBI Taxonomy" id="61235"/>
    <lineage>
        <taxon>Eukaryota</taxon>
        <taxon>Fungi</taxon>
        <taxon>Dikarya</taxon>
        <taxon>Ascomycota</taxon>
        <taxon>Pezizomycotina</taxon>
        <taxon>Sordariomycetes</taxon>
        <taxon>Hypocreomycetidae</taxon>
        <taxon>Hypocreales</taxon>
        <taxon>Nectriaceae</taxon>
        <taxon>Fusarium</taxon>
        <taxon>Fusarium incarnatum-equiseti species complex</taxon>
    </lineage>
</organism>
<dbReference type="EMBL" id="CAJSTJ010000033">
    <property type="protein sequence ID" value="CAG7554980.1"/>
    <property type="molecule type" value="Genomic_DNA"/>
</dbReference>
<reference evidence="2" key="1">
    <citation type="submission" date="2021-05" db="EMBL/GenBank/DDBJ databases">
        <authorList>
            <person name="Khan N."/>
        </authorList>
    </citation>
    <scope>NUCLEOTIDE SEQUENCE</scope>
</reference>
<dbReference type="InterPro" id="IPR052369">
    <property type="entry name" value="UG_Glycosaminoglycan_Hydrolase"/>
</dbReference>
<dbReference type="AlphaFoldDB" id="A0A8J2IFL7"/>
<dbReference type="PANTHER" id="PTHR36845">
    <property type="entry name" value="HYDROLASE, PUTATIVE (AFU_ORTHOLOGUE AFUA_7G05090)-RELATED"/>
    <property type="match status" value="1"/>
</dbReference>
<comment type="caution">
    <text evidence="2">The sequence shown here is derived from an EMBL/GenBank/DDBJ whole genome shotgun (WGS) entry which is preliminary data.</text>
</comment>
<gene>
    <name evidence="2" type="ORF">FEQUK3_LOCUS676</name>
</gene>
<dbReference type="GO" id="GO:0000272">
    <property type="term" value="P:polysaccharide catabolic process"/>
    <property type="evidence" value="ECO:0007669"/>
    <property type="project" value="TreeGrafter"/>
</dbReference>
<evidence type="ECO:0000313" key="3">
    <source>
        <dbReference type="Proteomes" id="UP000693738"/>
    </source>
</evidence>
<dbReference type="PANTHER" id="PTHR36845:SF1">
    <property type="entry name" value="HYDROLASE, PUTATIVE (AFU_ORTHOLOGUE AFUA_7G05090)-RELATED"/>
    <property type="match status" value="1"/>
</dbReference>